<proteinExistence type="predicted"/>
<organism evidence="3 4">
    <name type="scientific">Phytoactinopolyspora halophila</name>
    <dbReference type="NCBI Taxonomy" id="1981511"/>
    <lineage>
        <taxon>Bacteria</taxon>
        <taxon>Bacillati</taxon>
        <taxon>Actinomycetota</taxon>
        <taxon>Actinomycetes</taxon>
        <taxon>Jiangellales</taxon>
        <taxon>Jiangellaceae</taxon>
        <taxon>Phytoactinopolyspora</taxon>
    </lineage>
</organism>
<sequence length="236" mass="25858">MGVLQRFERRLESLVQGAFTRAFRSEVQPVEIAAAIQRELDNNAQIVSRQRSLVPNTFTVELGPSDHDRLAPYSDTLVQELTDLAKEHADLQHYAFTGPIAISFERHEDLSTGQFRIRSQVRAGVDRADSYAPPQANQSASAGYLVINGTQHPIMAPGLVLGRGSECDIRIDDPGISRRHVEIRVYQHGHDTQLLAVDLGSTNGTVIDGARVPQAPVTEGSTITLGSTVVYVHQGR</sequence>
<evidence type="ECO:0000313" key="3">
    <source>
        <dbReference type="EMBL" id="RAW14666.1"/>
    </source>
</evidence>
<dbReference type="PROSITE" id="PS50006">
    <property type="entry name" value="FHA_DOMAIN"/>
    <property type="match status" value="1"/>
</dbReference>
<dbReference type="SUPFAM" id="SSF49879">
    <property type="entry name" value="SMAD/FHA domain"/>
    <property type="match status" value="1"/>
</dbReference>
<comment type="caution">
    <text evidence="3">The sequence shown here is derived from an EMBL/GenBank/DDBJ whole genome shotgun (WGS) entry which is preliminary data.</text>
</comment>
<dbReference type="OrthoDB" id="151099at2"/>
<dbReference type="AlphaFoldDB" id="A0A329QR90"/>
<evidence type="ECO:0000259" key="2">
    <source>
        <dbReference type="PROSITE" id="PS50006"/>
    </source>
</evidence>
<dbReference type="PANTHER" id="PTHR23308">
    <property type="entry name" value="NUCLEAR INHIBITOR OF PROTEIN PHOSPHATASE-1"/>
    <property type="match status" value="1"/>
</dbReference>
<name>A0A329QR90_9ACTN</name>
<accession>A0A329QR90</accession>
<dbReference type="Proteomes" id="UP000250462">
    <property type="component" value="Unassembled WGS sequence"/>
</dbReference>
<keyword evidence="4" id="KW-1185">Reference proteome</keyword>
<dbReference type="EMBL" id="QMIG01000008">
    <property type="protein sequence ID" value="RAW14666.1"/>
    <property type="molecule type" value="Genomic_DNA"/>
</dbReference>
<dbReference type="InterPro" id="IPR050923">
    <property type="entry name" value="Cell_Proc_Reg/RNA_Proc"/>
</dbReference>
<dbReference type="SMART" id="SM00240">
    <property type="entry name" value="FHA"/>
    <property type="match status" value="1"/>
</dbReference>
<evidence type="ECO:0000256" key="1">
    <source>
        <dbReference type="ARBA" id="ARBA00022553"/>
    </source>
</evidence>
<gene>
    <name evidence="3" type="ORF">DPM12_10420</name>
</gene>
<evidence type="ECO:0000313" key="4">
    <source>
        <dbReference type="Proteomes" id="UP000250462"/>
    </source>
</evidence>
<dbReference type="RefSeq" id="WP_112258270.1">
    <property type="nucleotide sequence ID" value="NZ_QMIG01000008.1"/>
</dbReference>
<dbReference type="Gene3D" id="2.60.200.20">
    <property type="match status" value="1"/>
</dbReference>
<dbReference type="Pfam" id="PF00498">
    <property type="entry name" value="FHA"/>
    <property type="match status" value="1"/>
</dbReference>
<dbReference type="InterPro" id="IPR008984">
    <property type="entry name" value="SMAD_FHA_dom_sf"/>
</dbReference>
<keyword evidence="1" id="KW-0597">Phosphoprotein</keyword>
<dbReference type="InterPro" id="IPR000253">
    <property type="entry name" value="FHA_dom"/>
</dbReference>
<dbReference type="Gene3D" id="3.30.2320.60">
    <property type="entry name" value="FhaA, phosphopeptide-binding domain (DUF3662)"/>
    <property type="match status" value="1"/>
</dbReference>
<feature type="domain" description="FHA" evidence="2">
    <location>
        <begin position="159"/>
        <end position="212"/>
    </location>
</feature>
<protein>
    <submittedName>
        <fullName evidence="3">DUF2662 domain-containing protein</fullName>
    </submittedName>
</protein>
<dbReference type="CDD" id="cd00060">
    <property type="entry name" value="FHA"/>
    <property type="match status" value="1"/>
</dbReference>
<dbReference type="Pfam" id="PF12401">
    <property type="entry name" value="FhaA_N"/>
    <property type="match status" value="1"/>
</dbReference>
<reference evidence="3 4" key="1">
    <citation type="submission" date="2018-06" db="EMBL/GenBank/DDBJ databases">
        <title>Phytoactinopolyspora halophila sp. nov., a novel halophilic actinomycete isolated from a saline soil in China.</title>
        <authorList>
            <person name="Tang S.-K."/>
        </authorList>
    </citation>
    <scope>NUCLEOTIDE SEQUENCE [LARGE SCALE GENOMIC DNA]</scope>
    <source>
        <strain evidence="3 4">YIM 96934</strain>
    </source>
</reference>
<dbReference type="InterPro" id="IPR042287">
    <property type="entry name" value="FhaA_N_sf"/>
</dbReference>
<dbReference type="InterPro" id="IPR022128">
    <property type="entry name" value="FhaA_N"/>
</dbReference>